<accession>A0A1M7PDK8</accession>
<evidence type="ECO:0000313" key="8">
    <source>
        <dbReference type="EMBL" id="SHN15026.1"/>
    </source>
</evidence>
<proteinExistence type="predicted"/>
<dbReference type="AlphaFoldDB" id="A0A1M7PDK8"/>
<protein>
    <recommendedName>
        <fullName evidence="10">Planctomycete cytochrome C</fullName>
    </recommendedName>
</protein>
<evidence type="ECO:0000259" key="2">
    <source>
        <dbReference type="Pfam" id="PF07624"/>
    </source>
</evidence>
<dbReference type="STRING" id="388280.SAMN04488057_10886"/>
<dbReference type="EMBL" id="FRCY01000008">
    <property type="protein sequence ID" value="SHN15026.1"/>
    <property type="molecule type" value="Genomic_DNA"/>
</dbReference>
<gene>
    <name evidence="8" type="ORF">SAMN04488057_10886</name>
</gene>
<evidence type="ECO:0000259" key="7">
    <source>
        <dbReference type="Pfam" id="PF07637"/>
    </source>
</evidence>
<evidence type="ECO:0000259" key="3">
    <source>
        <dbReference type="Pfam" id="PF07626"/>
    </source>
</evidence>
<evidence type="ECO:0000259" key="5">
    <source>
        <dbReference type="Pfam" id="PF07631"/>
    </source>
</evidence>
<dbReference type="InterPro" id="IPR011478">
    <property type="entry name" value="DUF1585"/>
</dbReference>
<keyword evidence="1" id="KW-0732">Signal</keyword>
<feature type="chain" id="PRO_5012974996" description="Planctomycete cytochrome C" evidence="1">
    <location>
        <begin position="23"/>
        <end position="655"/>
    </location>
</feature>
<reference evidence="8 9" key="1">
    <citation type="submission" date="2016-11" db="EMBL/GenBank/DDBJ databases">
        <authorList>
            <person name="Jaros S."/>
            <person name="Januszkiewicz K."/>
            <person name="Wedrychowicz H."/>
        </authorList>
    </citation>
    <scope>NUCLEOTIDE SEQUENCE [LARGE SCALE GENOMIC DNA]</scope>
    <source>
        <strain evidence="8 9">CGMCC 1.6102</strain>
    </source>
</reference>
<feature type="domain" description="DUF1587" evidence="3">
    <location>
        <begin position="122"/>
        <end position="185"/>
    </location>
</feature>
<dbReference type="Pfam" id="PF07631">
    <property type="entry name" value="PSD4"/>
    <property type="match status" value="1"/>
</dbReference>
<feature type="domain" description="DUF1595" evidence="7">
    <location>
        <begin position="230"/>
        <end position="296"/>
    </location>
</feature>
<dbReference type="Pfam" id="PF07626">
    <property type="entry name" value="PSD3"/>
    <property type="match status" value="1"/>
</dbReference>
<feature type="domain" description="DUF1585" evidence="2">
    <location>
        <begin position="568"/>
        <end position="640"/>
    </location>
</feature>
<dbReference type="Pfam" id="PF07635">
    <property type="entry name" value="PSCyt1"/>
    <property type="match status" value="1"/>
</dbReference>
<dbReference type="Pfam" id="PF07637">
    <property type="entry name" value="PSD5"/>
    <property type="match status" value="1"/>
</dbReference>
<name>A0A1M7PDK8_9BACT</name>
<dbReference type="InterPro" id="IPR013043">
    <property type="entry name" value="DUF1595"/>
</dbReference>
<evidence type="ECO:0000256" key="1">
    <source>
        <dbReference type="SAM" id="SignalP"/>
    </source>
</evidence>
<evidence type="ECO:0000313" key="9">
    <source>
        <dbReference type="Proteomes" id="UP000184513"/>
    </source>
</evidence>
<evidence type="ECO:0008006" key="10">
    <source>
        <dbReference type="Google" id="ProtNLM"/>
    </source>
</evidence>
<dbReference type="Pfam" id="PF07627">
    <property type="entry name" value="PSCyt3"/>
    <property type="match status" value="1"/>
</dbReference>
<dbReference type="OrthoDB" id="1524066at2"/>
<dbReference type="Proteomes" id="UP000184513">
    <property type="component" value="Unassembled WGS sequence"/>
</dbReference>
<dbReference type="InterPro" id="IPR013036">
    <property type="entry name" value="DUF1587"/>
</dbReference>
<feature type="signal peptide" evidence="1">
    <location>
        <begin position="1"/>
        <end position="22"/>
    </location>
</feature>
<sequence length="655" mass="74356">MPAMKACIFLLFSLFALHPTMAQETLDYTQDIIPVLRKHCYNCHNVGNPKGGVNLERYEEEGRIIKEGQLWLKVVDMVRTKEMPPSNKPSLNEEDYHVLVDGINGILIKSLEKKTPGKVIIRRLSHTEYHYTVLDLTGISYDAANRFPADGSGGGGFDNQGGSLFFTPLKMERYYDAAEEIVTKLYADPEKWQQLVPIQYHQKLWQRFLNWLLPKFSADFKPINPPEAAAESVIYPFAGKAFRRLIKVEEKENFMALFEKVYQSMPDDPNPQRFNKSVAEVFKAILISPSFLYKMEEEPVVNDPVPLSDFELASRLSFFLWCSMPDDELFQLAVQGKLQDEGVLEQQVSRMLEDPKSLRFSESFVSQWLGINKLKDPNAPLAELARFPQFTQDIREAMFRETTAFFHHVLTERKNFLDLISSNYSFLNEELAGYYGIDGVEGEDFRKVALATPVRGGLLGMGSVQAVTSLPTRTSPVLRGKWVLEEILGTSPPPPPPDVAELPEDEGLHKDLGLKALLERHRSDPACQSCHEKMDPLGLGLENFGADGKWRESYGNVPIDPSGVLATGETFEGPAELKRLLLEEKEKFARNISQKSLSFAIGRSITFTDEMAVRELSDVLMENDFNPDLFIAELVKSYPFRMKIKDFQKKVNEID</sequence>
<feature type="domain" description="DUF1592" evidence="5">
    <location>
        <begin position="307"/>
        <end position="437"/>
    </location>
</feature>
<feature type="domain" description="DUF1588" evidence="4">
    <location>
        <begin position="455"/>
        <end position="553"/>
    </location>
</feature>
<dbReference type="Pfam" id="PF07624">
    <property type="entry name" value="PSD2"/>
    <property type="match status" value="1"/>
</dbReference>
<keyword evidence="9" id="KW-1185">Reference proteome</keyword>
<organism evidence="8 9">
    <name type="scientific">Cyclobacterium lianum</name>
    <dbReference type="NCBI Taxonomy" id="388280"/>
    <lineage>
        <taxon>Bacteria</taxon>
        <taxon>Pseudomonadati</taxon>
        <taxon>Bacteroidota</taxon>
        <taxon>Cytophagia</taxon>
        <taxon>Cytophagales</taxon>
        <taxon>Cyclobacteriaceae</taxon>
        <taxon>Cyclobacterium</taxon>
    </lineage>
</organism>
<evidence type="ECO:0000259" key="6">
    <source>
        <dbReference type="Pfam" id="PF07635"/>
    </source>
</evidence>
<dbReference type="InterPro" id="IPR011429">
    <property type="entry name" value="Cyt_c_Planctomycete-type"/>
</dbReference>
<feature type="domain" description="Cytochrome C Planctomycete-type" evidence="6">
    <location>
        <begin position="40"/>
        <end position="86"/>
    </location>
</feature>
<dbReference type="InterPro" id="IPR013039">
    <property type="entry name" value="DUF1588"/>
</dbReference>
<evidence type="ECO:0000259" key="4">
    <source>
        <dbReference type="Pfam" id="PF07627"/>
    </source>
</evidence>
<dbReference type="InterPro" id="IPR013042">
    <property type="entry name" value="DUF1592"/>
</dbReference>